<keyword evidence="9" id="KW-0406">Ion transport</keyword>
<dbReference type="GO" id="GO:0009279">
    <property type="term" value="C:cell outer membrane"/>
    <property type="evidence" value="ECO:0007669"/>
    <property type="project" value="UniProtKB-SubCell"/>
</dbReference>
<evidence type="ECO:0000256" key="6">
    <source>
        <dbReference type="ARBA" id="ARBA00022692"/>
    </source>
</evidence>
<evidence type="ECO:0000256" key="12">
    <source>
        <dbReference type="ARBA" id="ARBA00023170"/>
    </source>
</evidence>
<accession>A0A4R3Y2N9</accession>
<keyword evidence="6 14" id="KW-0812">Transmembrane</keyword>
<dbReference type="InterPro" id="IPR037066">
    <property type="entry name" value="Plug_dom_sf"/>
</dbReference>
<dbReference type="Gene3D" id="2.170.130.10">
    <property type="entry name" value="TonB-dependent receptor, plug domain"/>
    <property type="match status" value="1"/>
</dbReference>
<evidence type="ECO:0000256" key="10">
    <source>
        <dbReference type="ARBA" id="ARBA00023077"/>
    </source>
</evidence>
<keyword evidence="3 14" id="KW-0813">Transport</keyword>
<dbReference type="Pfam" id="PF07715">
    <property type="entry name" value="Plug"/>
    <property type="match status" value="1"/>
</dbReference>
<dbReference type="EMBL" id="VDGV01000004">
    <property type="protein sequence ID" value="TNG93670.1"/>
    <property type="molecule type" value="Genomic_DNA"/>
</dbReference>
<reference evidence="20 22" key="2">
    <citation type="submission" date="2019-05" db="EMBL/GenBank/DDBJ databases">
        <title>Pasteurellaceae isolates from reptiles.</title>
        <authorList>
            <person name="Bojesen A.M."/>
            <person name="Lund E."/>
        </authorList>
    </citation>
    <scope>NUCLEOTIDE SEQUENCE [LARGE SCALE GENOMIC DNA]</scope>
    <source>
        <strain evidence="20 22">ELNT2x</strain>
    </source>
</reference>
<comment type="caution">
    <text evidence="19">The sequence shown here is derived from an EMBL/GenBank/DDBJ whole genome shotgun (WGS) entry which is preliminary data.</text>
</comment>
<dbReference type="GO" id="GO:0038023">
    <property type="term" value="F:signaling receptor activity"/>
    <property type="evidence" value="ECO:0007669"/>
    <property type="project" value="InterPro"/>
</dbReference>
<dbReference type="RefSeq" id="WP_132967355.1">
    <property type="nucleotide sequence ID" value="NZ_LEKL01000003.1"/>
</dbReference>
<comment type="subcellular location">
    <subcellularLocation>
        <location evidence="1 14">Cell outer membrane</location>
        <topology evidence="1 14">Multi-pass membrane protein</topology>
    </subcellularLocation>
</comment>
<sequence length="691" mass="75914">MKNKTFHYSALTTALLLSLNPALAETQAGEMLEEINVVGSMNKLDVQPFNQAKSATVLDNQTLTAQGIEKADEIARYQAGFTSQVFGSDINTNWFRVRGTEASQAIDGMPALSQGFFTPQVEMYGVEGVEVIKGSDSMAFGASNAGGLINYITKRPNKENIGKGEITTHFGNKNQRGIGADYTGSLNSDDSLHYRLVSRYSHADGEWNGTWSENYYIAPSLAWDISDKTNLTVLTSYLKTVGVPSSNFLPQDGTLIPTAQGRISSHANLGDPTQDYEKSISKSVGYEFNHDFGNGLSFSQNYRYQIIDNRHRGAYAYPSGYDANWNPIPLAQSNYEVARAVVYNNGTAKSHSVDNRLSWKYSNEVINNTLVAGMDYRNQKFDSLYTLFGTQGMVNVYDPAASYGTAATINAPRVLIKSRQSGFYLQDNVILWDTIGLSAGVRHDRVRNSELASEQNVRKNHTSYSGSVMYFNDLGLNPYYAYTESFRVPTGLSGNATLYKPNITKQHEVGIKYMPEWVDGTISVALFQAKDKGALVNQGTGATVSSADPIKRKGVEVQANLNVTEKLQTLLAYTYVRSVTENANGSKTNTALIPKHTLSTRVAYQFSDKLNAGVGIRYVGKSVTASGSLYSGYQVPSSTVVDLFARYQISENLAAQVNIDNLGNRKYLAGCDYYCYYAEGISAVGNLSYKF</sequence>
<dbReference type="InterPro" id="IPR010105">
    <property type="entry name" value="TonB_sidphr_rcpt"/>
</dbReference>
<evidence type="ECO:0000259" key="18">
    <source>
        <dbReference type="Pfam" id="PF07715"/>
    </source>
</evidence>
<dbReference type="Gene3D" id="2.40.170.20">
    <property type="entry name" value="TonB-dependent receptor, beta-barrel domain"/>
    <property type="match status" value="1"/>
</dbReference>
<dbReference type="InterPro" id="IPR039426">
    <property type="entry name" value="TonB-dep_rcpt-like"/>
</dbReference>
<comment type="similarity">
    <text evidence="2 14 15">Belongs to the TonB-dependent receptor family.</text>
</comment>
<dbReference type="NCBIfam" id="TIGR01783">
    <property type="entry name" value="TonB-siderophor"/>
    <property type="match status" value="1"/>
</dbReference>
<evidence type="ECO:0000256" key="1">
    <source>
        <dbReference type="ARBA" id="ARBA00004571"/>
    </source>
</evidence>
<feature type="chain" id="PRO_5020858968" evidence="16">
    <location>
        <begin position="25"/>
        <end position="691"/>
    </location>
</feature>
<keyword evidence="7 16" id="KW-0732">Signal</keyword>
<name>A0A4R3Y2N9_9PAST</name>
<evidence type="ECO:0000256" key="11">
    <source>
        <dbReference type="ARBA" id="ARBA00023136"/>
    </source>
</evidence>
<evidence type="ECO:0000313" key="19">
    <source>
        <dbReference type="EMBL" id="TCV85966.1"/>
    </source>
</evidence>
<keyword evidence="4 14" id="KW-1134">Transmembrane beta strand</keyword>
<dbReference type="Proteomes" id="UP000294619">
    <property type="component" value="Unassembled WGS sequence"/>
</dbReference>
<dbReference type="InterPro" id="IPR000531">
    <property type="entry name" value="Beta-barrel_TonB"/>
</dbReference>
<evidence type="ECO:0000256" key="14">
    <source>
        <dbReference type="PROSITE-ProRule" id="PRU01360"/>
    </source>
</evidence>
<evidence type="ECO:0000256" key="4">
    <source>
        <dbReference type="ARBA" id="ARBA00022452"/>
    </source>
</evidence>
<dbReference type="PANTHER" id="PTHR32552">
    <property type="entry name" value="FERRICHROME IRON RECEPTOR-RELATED"/>
    <property type="match status" value="1"/>
</dbReference>
<keyword evidence="13 14" id="KW-0998">Cell outer membrane</keyword>
<dbReference type="GO" id="GO:0015891">
    <property type="term" value="P:siderophore transport"/>
    <property type="evidence" value="ECO:0007669"/>
    <property type="project" value="InterPro"/>
</dbReference>
<evidence type="ECO:0000256" key="2">
    <source>
        <dbReference type="ARBA" id="ARBA00009810"/>
    </source>
</evidence>
<dbReference type="EMBL" id="SMCP01000007">
    <property type="protein sequence ID" value="TCV85966.1"/>
    <property type="molecule type" value="Genomic_DNA"/>
</dbReference>
<keyword evidence="12 19" id="KW-0675">Receptor</keyword>
<evidence type="ECO:0000256" key="15">
    <source>
        <dbReference type="RuleBase" id="RU003357"/>
    </source>
</evidence>
<organism evidence="19 21">
    <name type="scientific">Testudinibacter aquarius</name>
    <dbReference type="NCBI Taxonomy" id="1524974"/>
    <lineage>
        <taxon>Bacteria</taxon>
        <taxon>Pseudomonadati</taxon>
        <taxon>Pseudomonadota</taxon>
        <taxon>Gammaproteobacteria</taxon>
        <taxon>Pasteurellales</taxon>
        <taxon>Pasteurellaceae</taxon>
        <taxon>Testudinibacter</taxon>
    </lineage>
</organism>
<reference evidence="19 21" key="1">
    <citation type="submission" date="2019-03" db="EMBL/GenBank/DDBJ databases">
        <title>Genomic Encyclopedia of Type Strains, Phase IV (KMG-IV): sequencing the most valuable type-strain genomes for metagenomic binning, comparative biology and taxonomic classification.</title>
        <authorList>
            <person name="Goeker M."/>
        </authorList>
    </citation>
    <scope>NUCLEOTIDE SEQUENCE [LARGE SCALE GENOMIC DNA]</scope>
    <source>
        <strain evidence="19 21">DSM 28140</strain>
    </source>
</reference>
<dbReference type="PROSITE" id="PS52016">
    <property type="entry name" value="TONB_DEPENDENT_REC_3"/>
    <property type="match status" value="1"/>
</dbReference>
<dbReference type="CDD" id="cd01347">
    <property type="entry name" value="ligand_gated_channel"/>
    <property type="match status" value="1"/>
</dbReference>
<proteinExistence type="inferred from homology"/>
<feature type="signal peptide" evidence="16">
    <location>
        <begin position="1"/>
        <end position="24"/>
    </location>
</feature>
<feature type="domain" description="TonB-dependent receptor-like beta-barrel" evidence="17">
    <location>
        <begin position="223"/>
        <end position="662"/>
    </location>
</feature>
<feature type="domain" description="TonB-dependent receptor plug" evidence="18">
    <location>
        <begin position="50"/>
        <end position="147"/>
    </location>
</feature>
<dbReference type="GO" id="GO:0015344">
    <property type="term" value="F:siderophore uptake transmembrane transporter activity"/>
    <property type="evidence" value="ECO:0007669"/>
    <property type="project" value="TreeGrafter"/>
</dbReference>
<dbReference type="Pfam" id="PF00593">
    <property type="entry name" value="TonB_dep_Rec_b-barrel"/>
    <property type="match status" value="1"/>
</dbReference>
<keyword evidence="22" id="KW-1185">Reference proteome</keyword>
<keyword evidence="11 14" id="KW-0472">Membrane</keyword>
<keyword evidence="5" id="KW-0410">Iron transport</keyword>
<evidence type="ECO:0000256" key="7">
    <source>
        <dbReference type="ARBA" id="ARBA00022729"/>
    </source>
</evidence>
<dbReference type="InterPro" id="IPR036942">
    <property type="entry name" value="Beta-barrel_TonB_sf"/>
</dbReference>
<dbReference type="AlphaFoldDB" id="A0A4R3Y2N9"/>
<evidence type="ECO:0000313" key="22">
    <source>
        <dbReference type="Proteomes" id="UP000305526"/>
    </source>
</evidence>
<dbReference type="SUPFAM" id="SSF56935">
    <property type="entry name" value="Porins"/>
    <property type="match status" value="1"/>
</dbReference>
<evidence type="ECO:0000259" key="17">
    <source>
        <dbReference type="Pfam" id="PF00593"/>
    </source>
</evidence>
<evidence type="ECO:0000256" key="3">
    <source>
        <dbReference type="ARBA" id="ARBA00022448"/>
    </source>
</evidence>
<dbReference type="PANTHER" id="PTHR32552:SF68">
    <property type="entry name" value="FERRICHROME OUTER MEMBRANE TRANSPORTER_PHAGE RECEPTOR"/>
    <property type="match status" value="1"/>
</dbReference>
<evidence type="ECO:0000256" key="8">
    <source>
        <dbReference type="ARBA" id="ARBA00023004"/>
    </source>
</evidence>
<evidence type="ECO:0000256" key="5">
    <source>
        <dbReference type="ARBA" id="ARBA00022496"/>
    </source>
</evidence>
<evidence type="ECO:0000256" key="16">
    <source>
        <dbReference type="SAM" id="SignalP"/>
    </source>
</evidence>
<gene>
    <name evidence="19" type="ORF">EDC16_10734</name>
    <name evidence="20" type="ORF">FHQ21_00465</name>
</gene>
<protein>
    <submittedName>
        <fullName evidence="19">Iron complex outermembrane receptor protein</fullName>
    </submittedName>
    <submittedName>
        <fullName evidence="20">TonB-dependent siderophore receptor</fullName>
    </submittedName>
</protein>
<evidence type="ECO:0000256" key="9">
    <source>
        <dbReference type="ARBA" id="ARBA00023065"/>
    </source>
</evidence>
<evidence type="ECO:0000256" key="13">
    <source>
        <dbReference type="ARBA" id="ARBA00023237"/>
    </source>
</evidence>
<evidence type="ECO:0000313" key="20">
    <source>
        <dbReference type="EMBL" id="TNG93670.1"/>
    </source>
</evidence>
<dbReference type="Proteomes" id="UP000305526">
    <property type="component" value="Unassembled WGS sequence"/>
</dbReference>
<keyword evidence="10 15" id="KW-0798">TonB box</keyword>
<dbReference type="InterPro" id="IPR012910">
    <property type="entry name" value="Plug_dom"/>
</dbReference>
<keyword evidence="8" id="KW-0408">Iron</keyword>
<evidence type="ECO:0000313" key="21">
    <source>
        <dbReference type="Proteomes" id="UP000294619"/>
    </source>
</evidence>